<organism evidence="11 12">
    <name type="scientific">Sphaeramia orbicularis</name>
    <name type="common">orbiculate cardinalfish</name>
    <dbReference type="NCBI Taxonomy" id="375764"/>
    <lineage>
        <taxon>Eukaryota</taxon>
        <taxon>Metazoa</taxon>
        <taxon>Chordata</taxon>
        <taxon>Craniata</taxon>
        <taxon>Vertebrata</taxon>
        <taxon>Euteleostomi</taxon>
        <taxon>Actinopterygii</taxon>
        <taxon>Neopterygii</taxon>
        <taxon>Teleostei</taxon>
        <taxon>Neoteleostei</taxon>
        <taxon>Acanthomorphata</taxon>
        <taxon>Gobiaria</taxon>
        <taxon>Kurtiformes</taxon>
        <taxon>Apogonoidei</taxon>
        <taxon>Apogonidae</taxon>
        <taxon>Apogoninae</taxon>
        <taxon>Sphaeramia</taxon>
    </lineage>
</organism>
<dbReference type="Gene3D" id="1.10.238.10">
    <property type="entry name" value="EF-hand"/>
    <property type="match status" value="1"/>
</dbReference>
<evidence type="ECO:0000256" key="2">
    <source>
        <dbReference type="ARBA" id="ARBA00022468"/>
    </source>
</evidence>
<dbReference type="InterPro" id="IPR000195">
    <property type="entry name" value="Rab-GAP-TBC_dom"/>
</dbReference>
<keyword evidence="4" id="KW-0479">Metal-binding</keyword>
<evidence type="ECO:0000259" key="10">
    <source>
        <dbReference type="PROSITE" id="PS50222"/>
    </source>
</evidence>
<dbReference type="Gene3D" id="1.10.472.80">
    <property type="entry name" value="Ypt/Rab-GAP domain of gyp1p, domain 3"/>
    <property type="match status" value="1"/>
</dbReference>
<dbReference type="PROSITE" id="PS50086">
    <property type="entry name" value="TBC_RABGAP"/>
    <property type="match status" value="1"/>
</dbReference>
<accession>A0A673A5W7</accession>
<dbReference type="SUPFAM" id="SSF47473">
    <property type="entry name" value="EF-hand"/>
    <property type="match status" value="1"/>
</dbReference>
<dbReference type="InterPro" id="IPR002048">
    <property type="entry name" value="EF_hand_dom"/>
</dbReference>
<dbReference type="Ensembl" id="ENSSORT00005024746.1">
    <property type="protein sequence ID" value="ENSSORP00005024037.1"/>
    <property type="gene ID" value="ENSSORG00005011534.1"/>
</dbReference>
<dbReference type="SMART" id="SM00568">
    <property type="entry name" value="GRAM"/>
    <property type="match status" value="2"/>
</dbReference>
<gene>
    <name evidence="11" type="primary">tbc1d8b</name>
</gene>
<dbReference type="FunFam" id="1.10.8.270:FF:000002">
    <property type="entry name" value="TBC1 domain family member 9B"/>
    <property type="match status" value="1"/>
</dbReference>
<dbReference type="PROSITE" id="PS50222">
    <property type="entry name" value="EF_HAND_2"/>
    <property type="match status" value="1"/>
</dbReference>
<reference evidence="11" key="1">
    <citation type="submission" date="2019-06" db="EMBL/GenBank/DDBJ databases">
        <authorList>
            <consortium name="Wellcome Sanger Institute Data Sharing"/>
        </authorList>
    </citation>
    <scope>NUCLEOTIDE SEQUENCE [LARGE SCALE GENOMIC DNA]</scope>
</reference>
<dbReference type="SMART" id="SM00164">
    <property type="entry name" value="TBC"/>
    <property type="match status" value="1"/>
</dbReference>
<evidence type="ECO:0000259" key="9">
    <source>
        <dbReference type="PROSITE" id="PS50086"/>
    </source>
</evidence>
<dbReference type="InterPro" id="IPR004182">
    <property type="entry name" value="GRAM"/>
</dbReference>
<proteinExistence type="predicted"/>
<dbReference type="SUPFAM" id="SSF47923">
    <property type="entry name" value="Ypt/Rab-GAP domain of gyp1p"/>
    <property type="match status" value="2"/>
</dbReference>
<dbReference type="InterPro" id="IPR011993">
    <property type="entry name" value="PH-like_dom_sf"/>
</dbReference>
<evidence type="ECO:0000256" key="5">
    <source>
        <dbReference type="ARBA" id="ARBA00022737"/>
    </source>
</evidence>
<dbReference type="GO" id="GO:0005096">
    <property type="term" value="F:GTPase activator activity"/>
    <property type="evidence" value="ECO:0007669"/>
    <property type="project" value="UniProtKB-KW"/>
</dbReference>
<dbReference type="FunFam" id="1.10.472.80:FF:000023">
    <property type="entry name" value="TBC1 domain family member 8B"/>
    <property type="match status" value="1"/>
</dbReference>
<dbReference type="FunCoup" id="A0A673A5W7">
    <property type="interactions" value="421"/>
</dbReference>
<dbReference type="Gene3D" id="1.10.8.270">
    <property type="entry name" value="putative rabgap domain of human tbc1 domain family member 14 like domains"/>
    <property type="match status" value="1"/>
</dbReference>
<keyword evidence="3" id="KW-0963">Cytoplasm</keyword>
<keyword evidence="6" id="KW-0106">Calcium</keyword>
<dbReference type="AlphaFoldDB" id="A0A673A5W7"/>
<name>A0A673A5W7_9TELE</name>
<dbReference type="Pfam" id="PF02893">
    <property type="entry name" value="GRAM"/>
    <property type="match status" value="2"/>
</dbReference>
<feature type="compositionally biased region" description="Low complexity" evidence="8">
    <location>
        <begin position="1040"/>
        <end position="1054"/>
    </location>
</feature>
<feature type="compositionally biased region" description="Polar residues" evidence="8">
    <location>
        <begin position="1019"/>
        <end position="1030"/>
    </location>
</feature>
<dbReference type="GO" id="GO:0005509">
    <property type="term" value="F:calcium ion binding"/>
    <property type="evidence" value="ECO:0007669"/>
    <property type="project" value="InterPro"/>
</dbReference>
<dbReference type="PANTHER" id="PTHR47666:SF4">
    <property type="entry name" value="TBC1 DOMAIN FAMILY MEMBER 8B"/>
    <property type="match status" value="1"/>
</dbReference>
<keyword evidence="2" id="KW-0343">GTPase activation</keyword>
<comment type="subcellular location">
    <subcellularLocation>
        <location evidence="1">Cytoplasm</location>
        <location evidence="1">Cytosol</location>
    </subcellularLocation>
</comment>
<dbReference type="Proteomes" id="UP000472271">
    <property type="component" value="Chromosome 14"/>
</dbReference>
<dbReference type="InterPro" id="IPR035969">
    <property type="entry name" value="Rab-GAP_TBC_sf"/>
</dbReference>
<feature type="domain" description="EF-hand" evidence="10">
    <location>
        <begin position="851"/>
        <end position="886"/>
    </location>
</feature>
<protein>
    <recommendedName>
        <fullName evidence="7">TBC1 domain family member 8B</fullName>
    </recommendedName>
</protein>
<dbReference type="Pfam" id="PF00566">
    <property type="entry name" value="RabGAP-TBC"/>
    <property type="match status" value="1"/>
</dbReference>
<dbReference type="FunFam" id="2.30.29.30:FF:000013">
    <property type="entry name" value="Putative TBC1 domain family member 8B"/>
    <property type="match status" value="1"/>
</dbReference>
<dbReference type="InterPro" id="IPR018247">
    <property type="entry name" value="EF_Hand_1_Ca_BS"/>
</dbReference>
<feature type="domain" description="Rab-GAP TBC" evidence="9">
    <location>
        <begin position="489"/>
        <end position="676"/>
    </location>
</feature>
<keyword evidence="5" id="KW-0677">Repeat</keyword>
<evidence type="ECO:0000256" key="3">
    <source>
        <dbReference type="ARBA" id="ARBA00022490"/>
    </source>
</evidence>
<evidence type="ECO:0000313" key="11">
    <source>
        <dbReference type="Ensembl" id="ENSSORP00005024037.1"/>
    </source>
</evidence>
<evidence type="ECO:0000313" key="12">
    <source>
        <dbReference type="Proteomes" id="UP000472271"/>
    </source>
</evidence>
<reference evidence="11" key="3">
    <citation type="submission" date="2025-09" db="UniProtKB">
        <authorList>
            <consortium name="Ensembl"/>
        </authorList>
    </citation>
    <scope>IDENTIFICATION</scope>
</reference>
<evidence type="ECO:0000256" key="8">
    <source>
        <dbReference type="SAM" id="MobiDB-lite"/>
    </source>
</evidence>
<dbReference type="PROSITE" id="PS00018">
    <property type="entry name" value="EF_HAND_1"/>
    <property type="match status" value="1"/>
</dbReference>
<evidence type="ECO:0000256" key="4">
    <source>
        <dbReference type="ARBA" id="ARBA00022723"/>
    </source>
</evidence>
<dbReference type="InParanoid" id="A0A673A5W7"/>
<evidence type="ECO:0000256" key="7">
    <source>
        <dbReference type="ARBA" id="ARBA00067411"/>
    </source>
</evidence>
<dbReference type="InterPro" id="IPR011992">
    <property type="entry name" value="EF-hand-dom_pair"/>
</dbReference>
<feature type="region of interest" description="Disordered" evidence="8">
    <location>
        <begin position="1017"/>
        <end position="1061"/>
    </location>
</feature>
<dbReference type="Gene3D" id="2.30.29.30">
    <property type="entry name" value="Pleckstrin-homology domain (PH domain)/Phosphotyrosine-binding domain (PTB)"/>
    <property type="match status" value="2"/>
</dbReference>
<reference evidence="11" key="2">
    <citation type="submission" date="2025-08" db="UniProtKB">
        <authorList>
            <consortium name="Ensembl"/>
        </authorList>
    </citation>
    <scope>IDENTIFICATION</scope>
</reference>
<keyword evidence="12" id="KW-1185">Reference proteome</keyword>
<dbReference type="GO" id="GO:0005829">
    <property type="term" value="C:cytosol"/>
    <property type="evidence" value="ECO:0007669"/>
    <property type="project" value="UniProtKB-SubCell"/>
</dbReference>
<evidence type="ECO:0000256" key="1">
    <source>
        <dbReference type="ARBA" id="ARBA00004514"/>
    </source>
</evidence>
<dbReference type="Gene3D" id="1.10.10.750">
    <property type="entry name" value="Ypt/Rab-GAP domain of gyp1p, domain 1"/>
    <property type="match status" value="1"/>
</dbReference>
<evidence type="ECO:0000256" key="6">
    <source>
        <dbReference type="ARBA" id="ARBA00022837"/>
    </source>
</evidence>
<dbReference type="FunFam" id="2.30.29.30:FF:000185">
    <property type="entry name" value="TBC1 domain family member 8B"/>
    <property type="match status" value="1"/>
</dbReference>
<sequence>MWLKPEEILLKNAFKLWVTEKDNEYFVLQRRRGYGEGGGGLTGLLVGTLDTVLDSTSKVAPFRILHHTPDSQVYWSIACGVTKEEIYQHWDWLQQNIMRTLSVFDSSEDITSFVQGKIRGLIAEEGKSSLVLEDDPEKFREALLRFEKWFELPPEEKLVTYYSCSYWKGKVPCQGWLYLSTNFLCFYSYLLGAEVKLVISWDEIWRLEKTSNVLLTESIHVLAHGEDHYFSMLLHLNETFVIMEQLANYSIKRLFDKEAFQREPALCDPLQITKRGLEAHAKSEQFRTFFRLPKEENLLEVHESFLWVPFSHFNTLGKICLSENYLCFASQDGSQCHVIIPMREVNTDRWNSSTRALTVCVRGKRALRFSEVRDYQRLSNTIRSRCGISASPLHSASLEAIRGECQSLINHFEDNPEDVTLMVGQKDSSKAVSTEALMTVFHPQDVENLDPKMLKEKMKEQSWNIHFSEYGRGTSMFFTRKTRDLIVRGVPEALRGELWMLFSGAVNDMATHPGYYTELVEQSLGTSTLATDEIERDLHRSLPEHPAFQSDTGISALRRVLTAYAYRNPKIGYCQAMNILTSVLLLYAKEEEAFWLLVAVCERMLPDYFNRRIIGALVDQAVFEDLIRENLPQLVEHMTDLSFFSSVSLSWFLTLFISVLPIESAVNVVDCFFYDGIKAILQLGLAVLDYNMEALISCHDDAEAVTILNKFFDSVTNKDSPLPPTVQQASVGNNDKTSHFNVDISELIREAYEVQGSREFTEEKQTLCHTDAGGYNQIRVVSQEVRFSASQLDELYNLFKRQHFLSCYWTINSPALLHHDPSLAYLEQYQLGFQQFSILFFLLEPWAFCTTKSTLSLWVFRLIDENQDGLVNFKEFCCALDTLYSNSFTNKLKFLFKLHLPPEMTWNSGNQGTEVNKDIFLYSRSQEFFAIWSRFYLTFIGRGKVDLQAYLKQWQNEILKKEETIKDLPRINQTQFIQFSKTLYNIFHGDPEEESLYRAVAHVTSLLLRMEEVGRRLQEPSSPAETSKSAHVSGEESSAEDASTTPESSDTSSPHNSQDAASDLTEVEWSFSFEQVLASLLNEPAIVGFFERPVDIQTKLAQAKAAQLKPKTHK</sequence>
<dbReference type="GO" id="GO:0003094">
    <property type="term" value="P:glomerular filtration"/>
    <property type="evidence" value="ECO:0007669"/>
    <property type="project" value="UniProtKB-ARBA"/>
</dbReference>
<dbReference type="PANTHER" id="PTHR47666">
    <property type="entry name" value="PROTEIN VASCULAR ASSOCIATED DEATH 1, CHLOROPLASTIC"/>
    <property type="match status" value="1"/>
</dbReference>